<keyword evidence="3" id="KW-1185">Reference proteome</keyword>
<organism evidence="2 3">
    <name type="scientific">Mycobacterium simiae</name>
    <name type="common">Mycobacterium habana</name>
    <dbReference type="NCBI Taxonomy" id="1784"/>
    <lineage>
        <taxon>Bacteria</taxon>
        <taxon>Bacillati</taxon>
        <taxon>Actinomycetota</taxon>
        <taxon>Actinomycetes</taxon>
        <taxon>Mycobacteriales</taxon>
        <taxon>Mycobacteriaceae</taxon>
        <taxon>Mycobacterium</taxon>
        <taxon>Mycobacterium simiae complex</taxon>
    </lineage>
</organism>
<gene>
    <name evidence="2" type="ORF">B5M45_30040</name>
</gene>
<name>A0A1X0XJ11_MYCSI</name>
<reference evidence="2 3" key="1">
    <citation type="submission" date="2017-03" db="EMBL/GenBank/DDBJ databases">
        <title>Genomic insights into Mycobacterium simiae human colonization.</title>
        <authorList>
            <person name="Steffani J.L."/>
            <person name="Brunck M.E."/>
            <person name="Cruz E."/>
            <person name="Montiel R."/>
            <person name="Barona F."/>
        </authorList>
    </citation>
    <scope>NUCLEOTIDE SEQUENCE [LARGE SCALE GENOMIC DNA]</scope>
    <source>
        <strain evidence="2 3">MsiGto</strain>
    </source>
</reference>
<proteinExistence type="predicted"/>
<sequence length="103" mass="11442">MLEGQHDTYSVYIAARWHIRSGPMNLIEVDTRRRITLPKSAAHDLYMAATSPDGTITLVPAVVRSALEDALRQRPGYVEQLQSDAAADPGRAVRFDDWEHPGA</sequence>
<protein>
    <submittedName>
        <fullName evidence="2">Uncharacterized protein</fullName>
    </submittedName>
</protein>
<accession>A0A1X0XJ11</accession>
<evidence type="ECO:0000256" key="1">
    <source>
        <dbReference type="SAM" id="MobiDB-lite"/>
    </source>
</evidence>
<evidence type="ECO:0000313" key="2">
    <source>
        <dbReference type="EMBL" id="ORJ52853.1"/>
    </source>
</evidence>
<feature type="compositionally biased region" description="Basic and acidic residues" evidence="1">
    <location>
        <begin position="91"/>
        <end position="103"/>
    </location>
</feature>
<dbReference type="Proteomes" id="UP000193040">
    <property type="component" value="Unassembled WGS sequence"/>
</dbReference>
<dbReference type="EMBL" id="MZZM01000043">
    <property type="protein sequence ID" value="ORJ52853.1"/>
    <property type="molecule type" value="Genomic_DNA"/>
</dbReference>
<comment type="caution">
    <text evidence="2">The sequence shown here is derived from an EMBL/GenBank/DDBJ whole genome shotgun (WGS) entry which is preliminary data.</text>
</comment>
<dbReference type="AlphaFoldDB" id="A0A1X0XJ11"/>
<feature type="region of interest" description="Disordered" evidence="1">
    <location>
        <begin position="80"/>
        <end position="103"/>
    </location>
</feature>
<evidence type="ECO:0000313" key="3">
    <source>
        <dbReference type="Proteomes" id="UP000193040"/>
    </source>
</evidence>